<reference evidence="14" key="1">
    <citation type="journal article" date="2011" name="J. Bacteriol.">
        <title>Genome sequences of eight morphologically diverse alphaproteobacteria.</title>
        <authorList>
            <consortium name="US DOE Joint Genome Institute"/>
            <person name="Brown P.J."/>
            <person name="Kysela D.T."/>
            <person name="Buechlein A."/>
            <person name="Hemmerich C."/>
            <person name="Brun Y.V."/>
        </authorList>
    </citation>
    <scope>NUCLEOTIDE SEQUENCE [LARGE SCALE GENOMIC DNA]</scope>
    <source>
        <strain evidence="14">ATCC 49814 / DSM 5838 / IFAM 1418</strain>
    </source>
</reference>
<dbReference type="Proteomes" id="UP000002745">
    <property type="component" value="Chromosome"/>
</dbReference>
<evidence type="ECO:0000256" key="6">
    <source>
        <dbReference type="ARBA" id="ARBA00041520"/>
    </source>
</evidence>
<dbReference type="RefSeq" id="WP_012777924.1">
    <property type="nucleotide sequence ID" value="NC_012982.1"/>
</dbReference>
<sequence>MSFAKTEFHPTPAGKIAFRRSNGNAKKAGIVWCGGLRSDMMGGKATELHQAAMAHDRPFLRFDYTGHGESDVAFENTTIADWKRDALLAIDELIDGPIILVGSSMGGWVSLMAAMERPERVVGLVLIAPAPDFTEKLMWAGFSQEIREEIETKGFWMRPSEYEDDYPITKALIQAGRELQITDSPIDLNNMPVRIIQGVLDDAVPWEYAQNLVTQITSEDVSFHLVKDGDHRMSRPQDIENIKHTVLTLADQLDVSA</sequence>
<feature type="domain" description="AB hydrolase-1" evidence="12">
    <location>
        <begin position="45"/>
        <end position="237"/>
    </location>
</feature>
<evidence type="ECO:0000256" key="3">
    <source>
        <dbReference type="ARBA" id="ARBA00022946"/>
    </source>
</evidence>
<gene>
    <name evidence="13" type="ordered locus">Hbal_0064</name>
</gene>
<dbReference type="STRING" id="582402.Hbal_0064"/>
<dbReference type="GO" id="GO:0008474">
    <property type="term" value="F:palmitoyl-(protein) hydrolase activity"/>
    <property type="evidence" value="ECO:0007669"/>
    <property type="project" value="UniProtKB-EC"/>
</dbReference>
<evidence type="ECO:0000256" key="4">
    <source>
        <dbReference type="ARBA" id="ARBA00039132"/>
    </source>
</evidence>
<evidence type="ECO:0000256" key="8">
    <source>
        <dbReference type="ARBA" id="ARBA00042704"/>
    </source>
</evidence>
<dbReference type="OrthoDB" id="9813296at2"/>
<evidence type="ECO:0000313" key="13">
    <source>
        <dbReference type="EMBL" id="ACT57766.1"/>
    </source>
</evidence>
<dbReference type="InterPro" id="IPR000073">
    <property type="entry name" value="AB_hydrolase_1"/>
</dbReference>
<organism evidence="13 14">
    <name type="scientific">Hirschia baltica (strain ATCC 49814 / DSM 5838 / IFAM 1418)</name>
    <dbReference type="NCBI Taxonomy" id="582402"/>
    <lineage>
        <taxon>Bacteria</taxon>
        <taxon>Pseudomonadati</taxon>
        <taxon>Pseudomonadota</taxon>
        <taxon>Alphaproteobacteria</taxon>
        <taxon>Hyphomonadales</taxon>
        <taxon>Hyphomonadaceae</taxon>
        <taxon>Hirschia</taxon>
    </lineage>
</organism>
<keyword evidence="2 13" id="KW-0378">Hydrolase</keyword>
<dbReference type="InterPro" id="IPR052382">
    <property type="entry name" value="ABHD10_acyl-thioesterase"/>
</dbReference>
<dbReference type="HOGENOM" id="CLU_066961_0_0_5"/>
<evidence type="ECO:0000313" key="14">
    <source>
        <dbReference type="Proteomes" id="UP000002745"/>
    </source>
</evidence>
<evidence type="ECO:0000256" key="9">
    <source>
        <dbReference type="ARBA" id="ARBA00046047"/>
    </source>
</evidence>
<evidence type="ECO:0000256" key="5">
    <source>
        <dbReference type="ARBA" id="ARBA00039314"/>
    </source>
</evidence>
<dbReference type="KEGG" id="hba:Hbal_0064"/>
<evidence type="ECO:0000256" key="11">
    <source>
        <dbReference type="ARBA" id="ARBA00047972"/>
    </source>
</evidence>
<keyword evidence="3" id="KW-0809">Transit peptide</keyword>
<dbReference type="PANTHER" id="PTHR16138:SF7">
    <property type="entry name" value="PALMITOYL-PROTEIN THIOESTERASE ABHD10, MITOCHONDRIAL"/>
    <property type="match status" value="1"/>
</dbReference>
<protein>
    <recommendedName>
        <fullName evidence="5">Palmitoyl-protein thioesterase ABHD10, mitochondrial</fullName>
        <ecNumber evidence="4">3.1.1.93</ecNumber>
        <ecNumber evidence="1">3.1.2.22</ecNumber>
    </recommendedName>
    <alternativeName>
        <fullName evidence="7">Acyl-protein thioesterase ABHD10</fullName>
    </alternativeName>
    <alternativeName>
        <fullName evidence="8">Alpha/beta hydrolase domain-containing protein 10</fullName>
    </alternativeName>
    <alternativeName>
        <fullName evidence="6">Mycophenolic acid acyl-glucuronide esterase, mitochondrial</fullName>
    </alternativeName>
</protein>
<keyword evidence="14" id="KW-1185">Reference proteome</keyword>
<evidence type="ECO:0000256" key="10">
    <source>
        <dbReference type="ARBA" id="ARBA00047409"/>
    </source>
</evidence>
<comment type="catalytic activity">
    <reaction evidence="10">
        <text>S-hexadecanoyl-L-cysteinyl-[protein] + H2O = L-cysteinyl-[protein] + hexadecanoate + H(+)</text>
        <dbReference type="Rhea" id="RHEA:19233"/>
        <dbReference type="Rhea" id="RHEA-COMP:10131"/>
        <dbReference type="Rhea" id="RHEA-COMP:11032"/>
        <dbReference type="ChEBI" id="CHEBI:7896"/>
        <dbReference type="ChEBI" id="CHEBI:15377"/>
        <dbReference type="ChEBI" id="CHEBI:15378"/>
        <dbReference type="ChEBI" id="CHEBI:29950"/>
        <dbReference type="ChEBI" id="CHEBI:74151"/>
        <dbReference type="EC" id="3.1.2.22"/>
    </reaction>
    <physiologicalReaction direction="left-to-right" evidence="10">
        <dbReference type="Rhea" id="RHEA:19234"/>
    </physiologicalReaction>
</comment>
<dbReference type="eggNOG" id="COG1073">
    <property type="taxonomic scope" value="Bacteria"/>
</dbReference>
<dbReference type="SUPFAM" id="SSF53474">
    <property type="entry name" value="alpha/beta-Hydrolases"/>
    <property type="match status" value="1"/>
</dbReference>
<dbReference type="GO" id="GO:0102390">
    <property type="term" value="F:mycophenolic acid acyl-glucuronide esterase activity"/>
    <property type="evidence" value="ECO:0007669"/>
    <property type="project" value="UniProtKB-EC"/>
</dbReference>
<dbReference type="EMBL" id="CP001678">
    <property type="protein sequence ID" value="ACT57766.1"/>
    <property type="molecule type" value="Genomic_DNA"/>
</dbReference>
<evidence type="ECO:0000259" key="12">
    <source>
        <dbReference type="Pfam" id="PF12697"/>
    </source>
</evidence>
<evidence type="ECO:0000256" key="2">
    <source>
        <dbReference type="ARBA" id="ARBA00022801"/>
    </source>
</evidence>
<accession>C6XKG8</accession>
<dbReference type="EC" id="3.1.2.22" evidence="1"/>
<dbReference type="EC" id="3.1.1.93" evidence="4"/>
<comment type="function">
    <text evidence="9">Acts as an acyl-protein thioesterase that hydrolyzes fatty acids from acylated residues in proteins. Regulates the mitochondrial S-depalmitoylation of the nucleophilic active site residue of peroxiredoxin-5/PRDX5, a key antioxidant protein, therefore modulating mitochondrial antioxidant ability. Also catalyzes the deglucuronidation of mycophenolic acid acyl-glucuronide, an active metabolite of the immunosuppressant drug mycophenolate.</text>
</comment>
<evidence type="ECO:0000256" key="1">
    <source>
        <dbReference type="ARBA" id="ARBA00012423"/>
    </source>
</evidence>
<dbReference type="InterPro" id="IPR029058">
    <property type="entry name" value="AB_hydrolase_fold"/>
</dbReference>
<dbReference type="PRINTS" id="PR00111">
    <property type="entry name" value="ABHYDROLASE"/>
</dbReference>
<comment type="catalytic activity">
    <reaction evidence="11">
        <text>mycophenolic acid O-acyl-beta-D-glucuronide + H2O = mycophenolate + D-glucuronate + H(+)</text>
        <dbReference type="Rhea" id="RHEA:34179"/>
        <dbReference type="ChEBI" id="CHEBI:15377"/>
        <dbReference type="ChEBI" id="CHEBI:15378"/>
        <dbReference type="ChEBI" id="CHEBI:58720"/>
        <dbReference type="ChEBI" id="CHEBI:62932"/>
        <dbReference type="ChEBI" id="CHEBI:66982"/>
        <dbReference type="EC" id="3.1.1.93"/>
    </reaction>
    <physiologicalReaction direction="left-to-right" evidence="11">
        <dbReference type="Rhea" id="RHEA:34180"/>
    </physiologicalReaction>
</comment>
<dbReference type="AlphaFoldDB" id="C6XKG8"/>
<dbReference type="Gene3D" id="3.40.50.1820">
    <property type="entry name" value="alpha/beta hydrolase"/>
    <property type="match status" value="1"/>
</dbReference>
<evidence type="ECO:0000256" key="7">
    <source>
        <dbReference type="ARBA" id="ARBA00042645"/>
    </source>
</evidence>
<dbReference type="PANTHER" id="PTHR16138">
    <property type="entry name" value="MYCOPHENOLIC ACID ACYL-GLUCURONIDE ESTERASE, MITOCHONDRIAL"/>
    <property type="match status" value="1"/>
</dbReference>
<name>C6XKG8_HIRBI</name>
<proteinExistence type="predicted"/>
<dbReference type="Pfam" id="PF12697">
    <property type="entry name" value="Abhydrolase_6"/>
    <property type="match status" value="1"/>
</dbReference>